<proteinExistence type="predicted"/>
<evidence type="ECO:0000313" key="2">
    <source>
        <dbReference type="EMBL" id="POI24902.1"/>
    </source>
</evidence>
<keyword evidence="1" id="KW-0472">Membrane</keyword>
<keyword evidence="1" id="KW-0812">Transmembrane</keyword>
<evidence type="ECO:0000256" key="1">
    <source>
        <dbReference type="SAM" id="Phobius"/>
    </source>
</evidence>
<dbReference type="EMBL" id="PPHD01037803">
    <property type="protein sequence ID" value="POI24902.1"/>
    <property type="molecule type" value="Genomic_DNA"/>
</dbReference>
<reference evidence="2 3" key="1">
    <citation type="submission" date="2018-01" db="EMBL/GenBank/DDBJ databases">
        <title>Comparison of the Chinese Bamboo Partridge and Red Junglefowl genome sequences highlights the importance of demography in genome evolution.</title>
        <authorList>
            <person name="Tiley G.P."/>
            <person name="Kimball R.T."/>
            <person name="Braun E.L."/>
            <person name="Burleigh J.G."/>
        </authorList>
    </citation>
    <scope>NUCLEOTIDE SEQUENCE [LARGE SCALE GENOMIC DNA]</scope>
    <source>
        <strain evidence="2">RTK389</strain>
        <tissue evidence="2">Blood</tissue>
    </source>
</reference>
<name>A0A2P4SLC3_BAMTH</name>
<dbReference type="Proteomes" id="UP000237246">
    <property type="component" value="Unassembled WGS sequence"/>
</dbReference>
<evidence type="ECO:0000313" key="3">
    <source>
        <dbReference type="Proteomes" id="UP000237246"/>
    </source>
</evidence>
<sequence length="79" mass="8911">MCIAGIGLVVFFFSWLLSVFRSKYHGYPYRYCFSAASVIVFVCIVVYLHHRGGGYGESGVNTNEDLGNNNRSFTWTVCL</sequence>
<keyword evidence="1" id="KW-1133">Transmembrane helix</keyword>
<gene>
    <name evidence="2" type="ORF">CIB84_011348</name>
</gene>
<keyword evidence="3" id="KW-1185">Reference proteome</keyword>
<accession>A0A2P4SLC3</accession>
<organism evidence="2 3">
    <name type="scientific">Bambusicola thoracicus</name>
    <name type="common">Chinese bamboo-partridge</name>
    <name type="synonym">Perdix thoracica</name>
    <dbReference type="NCBI Taxonomy" id="9083"/>
    <lineage>
        <taxon>Eukaryota</taxon>
        <taxon>Metazoa</taxon>
        <taxon>Chordata</taxon>
        <taxon>Craniata</taxon>
        <taxon>Vertebrata</taxon>
        <taxon>Euteleostomi</taxon>
        <taxon>Archelosauria</taxon>
        <taxon>Archosauria</taxon>
        <taxon>Dinosauria</taxon>
        <taxon>Saurischia</taxon>
        <taxon>Theropoda</taxon>
        <taxon>Coelurosauria</taxon>
        <taxon>Aves</taxon>
        <taxon>Neognathae</taxon>
        <taxon>Galloanserae</taxon>
        <taxon>Galliformes</taxon>
        <taxon>Phasianidae</taxon>
        <taxon>Perdicinae</taxon>
        <taxon>Bambusicola</taxon>
    </lineage>
</organism>
<comment type="caution">
    <text evidence="2">The sequence shown here is derived from an EMBL/GenBank/DDBJ whole genome shotgun (WGS) entry which is preliminary data.</text>
</comment>
<protein>
    <submittedName>
        <fullName evidence="2">Uncharacterized protein</fullName>
    </submittedName>
</protein>
<feature type="transmembrane region" description="Helical" evidence="1">
    <location>
        <begin position="28"/>
        <end position="48"/>
    </location>
</feature>
<dbReference type="AlphaFoldDB" id="A0A2P4SLC3"/>